<keyword evidence="3" id="KW-0732">Signal</keyword>
<protein>
    <recommendedName>
        <fullName evidence="11">Leucine-rich repeat-containing N-terminal plant-type domain-containing protein</fullName>
    </recommendedName>
</protein>
<evidence type="ECO:0000256" key="4">
    <source>
        <dbReference type="ARBA" id="ARBA00022989"/>
    </source>
</evidence>
<dbReference type="PANTHER" id="PTHR48063:SF48">
    <property type="entry name" value="LRR RECEPTOR-LIKE SERINE_THREONINE-PROTEIN KINASE FLS2"/>
    <property type="match status" value="1"/>
</dbReference>
<organism evidence="9 10">
    <name type="scientific">Gossypium raimondii</name>
    <name type="common">Peruvian cotton</name>
    <name type="synonym">Gossypium klotzschianum subsp. raimondii</name>
    <dbReference type="NCBI Taxonomy" id="29730"/>
    <lineage>
        <taxon>Eukaryota</taxon>
        <taxon>Viridiplantae</taxon>
        <taxon>Streptophyta</taxon>
        <taxon>Embryophyta</taxon>
        <taxon>Tracheophyta</taxon>
        <taxon>Spermatophyta</taxon>
        <taxon>Magnoliopsida</taxon>
        <taxon>eudicotyledons</taxon>
        <taxon>Gunneridae</taxon>
        <taxon>Pentapetalae</taxon>
        <taxon>rosids</taxon>
        <taxon>malvids</taxon>
        <taxon>Malvales</taxon>
        <taxon>Malvaceae</taxon>
        <taxon>Malvoideae</taxon>
        <taxon>Gossypium</taxon>
    </lineage>
</organism>
<proteinExistence type="predicted"/>
<keyword evidence="10" id="KW-1185">Reference proteome</keyword>
<dbReference type="EMBL" id="CM001746">
    <property type="protein sequence ID" value="KJB45947.1"/>
    <property type="molecule type" value="Genomic_DNA"/>
</dbReference>
<dbReference type="GO" id="GO:0016020">
    <property type="term" value="C:membrane"/>
    <property type="evidence" value="ECO:0007669"/>
    <property type="project" value="UniProtKB-SubCell"/>
</dbReference>
<dbReference type="Proteomes" id="UP000032304">
    <property type="component" value="Chromosome 7"/>
</dbReference>
<dbReference type="Pfam" id="PF00560">
    <property type="entry name" value="LRR_1"/>
    <property type="match status" value="1"/>
</dbReference>
<keyword evidence="5 8" id="KW-0472">Membrane</keyword>
<sequence>MLRFEPNSSWIPPFQCGSVELGLLPRVFPTLDFLVLSNNSFSGSLSDLVCNSSGEGWMRSLYIDANLLSGEIPDCWNHRFLNYLDLANNNLTGKIPPLLHKDLRLLNHRKNSMFGELPSTFESVPVWIGDKLSKLMGLCLRSNNFNGHIPHNICDLLSFKTWTLPITTFQGLFHHVGNDICGPLLTKNCTTKGFSTDVTNNGDSNKRSKVNWLYVSIILGFVMGFWGVVAPLFLIRTWRYAYYQKLDHVGRKLCLELLWEGLAPSLRPKLVPN</sequence>
<evidence type="ECO:0000313" key="10">
    <source>
        <dbReference type="Proteomes" id="UP000032304"/>
    </source>
</evidence>
<name>A0A0D2PIT8_GOSRA</name>
<keyword evidence="4 8" id="KW-1133">Transmembrane helix</keyword>
<keyword evidence="2 8" id="KW-0812">Transmembrane</keyword>
<evidence type="ECO:0000256" key="8">
    <source>
        <dbReference type="SAM" id="Phobius"/>
    </source>
</evidence>
<comment type="subcellular location">
    <subcellularLocation>
        <location evidence="1">Membrane</location>
        <topology evidence="1">Single-pass type I membrane protein</topology>
    </subcellularLocation>
</comment>
<dbReference type="PANTHER" id="PTHR48063">
    <property type="entry name" value="LRR RECEPTOR-LIKE KINASE"/>
    <property type="match status" value="1"/>
</dbReference>
<evidence type="ECO:0000256" key="1">
    <source>
        <dbReference type="ARBA" id="ARBA00004479"/>
    </source>
</evidence>
<evidence type="ECO:0000313" key="9">
    <source>
        <dbReference type="EMBL" id="KJB45947.1"/>
    </source>
</evidence>
<feature type="transmembrane region" description="Helical" evidence="8">
    <location>
        <begin position="212"/>
        <end position="235"/>
    </location>
</feature>
<evidence type="ECO:0000256" key="3">
    <source>
        <dbReference type="ARBA" id="ARBA00022729"/>
    </source>
</evidence>
<dbReference type="Gene3D" id="3.80.10.10">
    <property type="entry name" value="Ribonuclease Inhibitor"/>
    <property type="match status" value="1"/>
</dbReference>
<dbReference type="InterPro" id="IPR001611">
    <property type="entry name" value="Leu-rich_rpt"/>
</dbReference>
<evidence type="ECO:0000256" key="6">
    <source>
        <dbReference type="ARBA" id="ARBA00023170"/>
    </source>
</evidence>
<accession>A0A0D2PIT8</accession>
<keyword evidence="7" id="KW-0325">Glycoprotein</keyword>
<dbReference type="AlphaFoldDB" id="A0A0D2PIT8"/>
<evidence type="ECO:0000256" key="5">
    <source>
        <dbReference type="ARBA" id="ARBA00023136"/>
    </source>
</evidence>
<dbReference type="Gramene" id="KJB45947">
    <property type="protein sequence ID" value="KJB45947"/>
    <property type="gene ID" value="B456_007G339800"/>
</dbReference>
<gene>
    <name evidence="9" type="ORF">B456_007G339800</name>
</gene>
<dbReference type="InterPro" id="IPR032675">
    <property type="entry name" value="LRR_dom_sf"/>
</dbReference>
<dbReference type="SUPFAM" id="SSF52058">
    <property type="entry name" value="L domain-like"/>
    <property type="match status" value="1"/>
</dbReference>
<keyword evidence="6" id="KW-0675">Receptor</keyword>
<evidence type="ECO:0008006" key="11">
    <source>
        <dbReference type="Google" id="ProtNLM"/>
    </source>
</evidence>
<reference evidence="9 10" key="1">
    <citation type="journal article" date="2012" name="Nature">
        <title>Repeated polyploidization of Gossypium genomes and the evolution of spinnable cotton fibres.</title>
        <authorList>
            <person name="Paterson A.H."/>
            <person name="Wendel J.F."/>
            <person name="Gundlach H."/>
            <person name="Guo H."/>
            <person name="Jenkins J."/>
            <person name="Jin D."/>
            <person name="Llewellyn D."/>
            <person name="Showmaker K.C."/>
            <person name="Shu S."/>
            <person name="Udall J."/>
            <person name="Yoo M.J."/>
            <person name="Byers R."/>
            <person name="Chen W."/>
            <person name="Doron-Faigenboim A."/>
            <person name="Duke M.V."/>
            <person name="Gong L."/>
            <person name="Grimwood J."/>
            <person name="Grover C."/>
            <person name="Grupp K."/>
            <person name="Hu G."/>
            <person name="Lee T.H."/>
            <person name="Li J."/>
            <person name="Lin L."/>
            <person name="Liu T."/>
            <person name="Marler B.S."/>
            <person name="Page J.T."/>
            <person name="Roberts A.W."/>
            <person name="Romanel E."/>
            <person name="Sanders W.S."/>
            <person name="Szadkowski E."/>
            <person name="Tan X."/>
            <person name="Tang H."/>
            <person name="Xu C."/>
            <person name="Wang J."/>
            <person name="Wang Z."/>
            <person name="Zhang D."/>
            <person name="Zhang L."/>
            <person name="Ashrafi H."/>
            <person name="Bedon F."/>
            <person name="Bowers J.E."/>
            <person name="Brubaker C.L."/>
            <person name="Chee P.W."/>
            <person name="Das S."/>
            <person name="Gingle A.R."/>
            <person name="Haigler C.H."/>
            <person name="Harker D."/>
            <person name="Hoffmann L.V."/>
            <person name="Hovav R."/>
            <person name="Jones D.C."/>
            <person name="Lemke C."/>
            <person name="Mansoor S."/>
            <person name="ur Rahman M."/>
            <person name="Rainville L.N."/>
            <person name="Rambani A."/>
            <person name="Reddy U.K."/>
            <person name="Rong J.K."/>
            <person name="Saranga Y."/>
            <person name="Scheffler B.E."/>
            <person name="Scheffler J.A."/>
            <person name="Stelly D.M."/>
            <person name="Triplett B.A."/>
            <person name="Van Deynze A."/>
            <person name="Vaslin M.F."/>
            <person name="Waghmare V.N."/>
            <person name="Walford S.A."/>
            <person name="Wright R.J."/>
            <person name="Zaki E.A."/>
            <person name="Zhang T."/>
            <person name="Dennis E.S."/>
            <person name="Mayer K.F."/>
            <person name="Peterson D.G."/>
            <person name="Rokhsar D.S."/>
            <person name="Wang X."/>
            <person name="Schmutz J."/>
        </authorList>
    </citation>
    <scope>NUCLEOTIDE SEQUENCE [LARGE SCALE GENOMIC DNA]</scope>
</reference>
<dbReference type="eggNOG" id="KOG0619">
    <property type="taxonomic scope" value="Eukaryota"/>
</dbReference>
<evidence type="ECO:0000256" key="2">
    <source>
        <dbReference type="ARBA" id="ARBA00022692"/>
    </source>
</evidence>
<evidence type="ECO:0000256" key="7">
    <source>
        <dbReference type="ARBA" id="ARBA00023180"/>
    </source>
</evidence>
<dbReference type="STRING" id="29730.A0A0D2PIT8"/>
<dbReference type="InterPro" id="IPR046956">
    <property type="entry name" value="RLP23-like"/>
</dbReference>